<comment type="similarity">
    <text evidence="3">Belongs to the SLC29A/ENT transporter (TC 2.A.57) family.</text>
</comment>
<dbReference type="SUPFAM" id="SSF117892">
    <property type="entry name" value="Band 7/SPFH domain"/>
    <property type="match status" value="1"/>
</dbReference>
<evidence type="ECO:0000256" key="11">
    <source>
        <dbReference type="SAM" id="Phobius"/>
    </source>
</evidence>
<feature type="transmembrane region" description="Helical" evidence="11">
    <location>
        <begin position="51"/>
        <end position="71"/>
    </location>
</feature>
<dbReference type="InterPro" id="IPR002259">
    <property type="entry name" value="Eqnu_transpt"/>
</dbReference>
<evidence type="ECO:0000256" key="8">
    <source>
        <dbReference type="ARBA" id="ARBA00022989"/>
    </source>
</evidence>
<dbReference type="GO" id="GO:0005743">
    <property type="term" value="C:mitochondrial inner membrane"/>
    <property type="evidence" value="ECO:0007669"/>
    <property type="project" value="UniProtKB-SubCell"/>
</dbReference>
<dbReference type="AlphaFoldDB" id="A0A1R1PFZ8"/>
<dbReference type="CDD" id="cd03401">
    <property type="entry name" value="SPFH_prohibitin"/>
    <property type="match status" value="1"/>
</dbReference>
<feature type="transmembrane region" description="Helical" evidence="11">
    <location>
        <begin position="7"/>
        <end position="31"/>
    </location>
</feature>
<evidence type="ECO:0000256" key="1">
    <source>
        <dbReference type="ARBA" id="ARBA00004141"/>
    </source>
</evidence>
<keyword evidence="9" id="KW-0496">Mitochondrion</keyword>
<evidence type="ECO:0000256" key="9">
    <source>
        <dbReference type="ARBA" id="ARBA00023128"/>
    </source>
</evidence>
<evidence type="ECO:0000256" key="10">
    <source>
        <dbReference type="ARBA" id="ARBA00023136"/>
    </source>
</evidence>
<accession>A0A1R1PFZ8</accession>
<dbReference type="Pfam" id="PF01145">
    <property type="entry name" value="Band_7"/>
    <property type="match status" value="1"/>
</dbReference>
<keyword evidence="10 11" id="KW-0472">Membrane</keyword>
<evidence type="ECO:0000256" key="3">
    <source>
        <dbReference type="ARBA" id="ARBA00007965"/>
    </source>
</evidence>
<dbReference type="PANTHER" id="PTHR23222">
    <property type="entry name" value="PROHIBITIN"/>
    <property type="match status" value="1"/>
</dbReference>
<dbReference type="InterPro" id="IPR036013">
    <property type="entry name" value="Band_7/SPFH_dom_sf"/>
</dbReference>
<dbReference type="OrthoDB" id="275637at2759"/>
<evidence type="ECO:0000313" key="13">
    <source>
        <dbReference type="EMBL" id="OMH79876.1"/>
    </source>
</evidence>
<evidence type="ECO:0000256" key="5">
    <source>
        <dbReference type="ARBA" id="ARBA00022448"/>
    </source>
</evidence>
<dbReference type="Proteomes" id="UP000188320">
    <property type="component" value="Unassembled WGS sequence"/>
</dbReference>
<dbReference type="SMART" id="SM00244">
    <property type="entry name" value="PHB"/>
    <property type="match status" value="1"/>
</dbReference>
<comment type="subcellular location">
    <subcellularLocation>
        <location evidence="1">Membrane</location>
        <topology evidence="1">Multi-pass membrane protein</topology>
    </subcellularLocation>
    <subcellularLocation>
        <location evidence="2">Mitochondrion inner membrane</location>
    </subcellularLocation>
</comment>
<feature type="transmembrane region" description="Helical" evidence="11">
    <location>
        <begin position="274"/>
        <end position="294"/>
    </location>
</feature>
<keyword evidence="5" id="KW-0813">Transport</keyword>
<keyword evidence="7" id="KW-0999">Mitochondrion inner membrane</keyword>
<protein>
    <submittedName>
        <fullName evidence="13">Prohibitin-2</fullName>
    </submittedName>
</protein>
<comment type="similarity">
    <text evidence="4">Belongs to the prohibitin family.</text>
</comment>
<feature type="transmembrane region" description="Helical" evidence="11">
    <location>
        <begin position="120"/>
        <end position="138"/>
    </location>
</feature>
<dbReference type="PRINTS" id="PR01130">
    <property type="entry name" value="DERENTRNSPRT"/>
</dbReference>
<name>A0A1R1PFZ8_ZANCU</name>
<gene>
    <name evidence="13" type="ORF">AX774_g6704</name>
</gene>
<dbReference type="InterPro" id="IPR001107">
    <property type="entry name" value="Band_7"/>
</dbReference>
<keyword evidence="6 11" id="KW-0812">Transmembrane</keyword>
<evidence type="ECO:0000259" key="12">
    <source>
        <dbReference type="SMART" id="SM00244"/>
    </source>
</evidence>
<evidence type="ECO:0000256" key="4">
    <source>
        <dbReference type="ARBA" id="ARBA00009658"/>
    </source>
</evidence>
<evidence type="ECO:0000256" key="6">
    <source>
        <dbReference type="ARBA" id="ARBA00022692"/>
    </source>
</evidence>
<dbReference type="Pfam" id="PF01733">
    <property type="entry name" value="Nucleoside_tran"/>
    <property type="match status" value="1"/>
</dbReference>
<proteinExistence type="inferred from homology"/>
<organism evidence="13 14">
    <name type="scientific">Zancudomyces culisetae</name>
    <name type="common">Gut fungus</name>
    <name type="synonym">Smittium culisetae</name>
    <dbReference type="NCBI Taxonomy" id="1213189"/>
    <lineage>
        <taxon>Eukaryota</taxon>
        <taxon>Fungi</taxon>
        <taxon>Fungi incertae sedis</taxon>
        <taxon>Zoopagomycota</taxon>
        <taxon>Kickxellomycotina</taxon>
        <taxon>Harpellomycetes</taxon>
        <taxon>Harpellales</taxon>
        <taxon>Legeriomycetaceae</taxon>
        <taxon>Zancudomyces</taxon>
    </lineage>
</organism>
<keyword evidence="8 11" id="KW-1133">Transmembrane helix</keyword>
<feature type="domain" description="Band 7" evidence="12">
    <location>
        <begin position="416"/>
        <end position="560"/>
    </location>
</feature>
<dbReference type="PANTHER" id="PTHR23222:SF1">
    <property type="entry name" value="PROHIBITIN-2"/>
    <property type="match status" value="1"/>
</dbReference>
<dbReference type="GO" id="GO:0007005">
    <property type="term" value="P:mitochondrion organization"/>
    <property type="evidence" value="ECO:0007669"/>
    <property type="project" value="TreeGrafter"/>
</dbReference>
<evidence type="ECO:0000313" key="14">
    <source>
        <dbReference type="Proteomes" id="UP000188320"/>
    </source>
</evidence>
<evidence type="ECO:0000256" key="7">
    <source>
        <dbReference type="ARBA" id="ARBA00022792"/>
    </source>
</evidence>
<sequence length="652" mass="71862">MTLHNLIITFTPNIAIAGMVAAITQLVGAYASDFKGKDLEKAVAKEIPLDLKLRTSLCFLLTAFMIIFTLYRFKKLISSAEYTRYVGTMEDELFLDSSIQDPEPVDLPNRRDVSGVFRQIRSFVVIIIVSFTITLALFPTLTTQVRSVGGKFGIAHLLEWHFVFFNLGDYVGRVISIYTEKMAFLLAKLLNKIRNMVYKTIDAIQPDDSSHQLTMYSVLLLYICCYARLGFFPYLFNSNLMCRNDIPGATGATSSIVLGVESKHALLYTVFSRYADIFFLAAMFIFGATNGWLISSSVVIGPQKSQDPALAGSILSFCISSGLAIGAAMSFLLAIPRLKKTFSKIAADAARLVFLCFPQIAQFATPTFNNFGKFCQAKWSFGGTGPSGGTGAPKRIGGAGLLAIGAGLAFWAVNESLYNVEGGHRAIKYSRISGVGSTIYSEGTHLKIPWLETPIIYNVRAKPRSLQSLTGSKDALPQIYRTLGQDFDERVLPSIVNEVLKSVVAQFNASQLITQREKVSKLVRETLVKRALLFNIVLDDVSLTHITFSPEFTSAVEMKQIAQQDAQRAAFVVERATQEKRSTIIKAEGEAKSAQLIGDAIKSKPGFLELRRIETAREIANTLQASQNRLFLDSSSLMLDVTEKSVQNNSNK</sequence>
<feature type="transmembrane region" description="Helical" evidence="11">
    <location>
        <begin position="215"/>
        <end position="236"/>
    </location>
</feature>
<dbReference type="EMBL" id="LSSK01001379">
    <property type="protein sequence ID" value="OMH79876.1"/>
    <property type="molecule type" value="Genomic_DNA"/>
</dbReference>
<reference evidence="14" key="1">
    <citation type="submission" date="2017-01" db="EMBL/GenBank/DDBJ databases">
        <authorList>
            <person name="Wang Y."/>
            <person name="White M."/>
            <person name="Kvist S."/>
            <person name="Moncalvo J.-M."/>
        </authorList>
    </citation>
    <scope>NUCLEOTIDE SEQUENCE [LARGE SCALE GENOMIC DNA]</scope>
    <source>
        <strain evidence="14">COL-18-3</strain>
    </source>
</reference>
<dbReference type="InterPro" id="IPR000163">
    <property type="entry name" value="Prohibitin"/>
</dbReference>
<feature type="transmembrane region" description="Helical" evidence="11">
    <location>
        <begin position="314"/>
        <end position="335"/>
    </location>
</feature>
<keyword evidence="14" id="KW-1185">Reference proteome</keyword>
<dbReference type="GO" id="GO:0005337">
    <property type="term" value="F:nucleoside transmembrane transporter activity"/>
    <property type="evidence" value="ECO:0007669"/>
    <property type="project" value="InterPro"/>
</dbReference>
<dbReference type="GO" id="GO:0000423">
    <property type="term" value="P:mitophagy"/>
    <property type="evidence" value="ECO:0007669"/>
    <property type="project" value="UniProtKB-ARBA"/>
</dbReference>
<dbReference type="Gene3D" id="3.30.479.30">
    <property type="entry name" value="Band 7 domain"/>
    <property type="match status" value="1"/>
</dbReference>
<evidence type="ECO:0000256" key="2">
    <source>
        <dbReference type="ARBA" id="ARBA00004273"/>
    </source>
</evidence>
<comment type="caution">
    <text evidence="13">The sequence shown here is derived from an EMBL/GenBank/DDBJ whole genome shotgun (WGS) entry which is preliminary data.</text>
</comment>